<organism evidence="2 3">
    <name type="scientific">Anaerosphaera aminiphila DSM 21120</name>
    <dbReference type="NCBI Taxonomy" id="1120995"/>
    <lineage>
        <taxon>Bacteria</taxon>
        <taxon>Bacillati</taxon>
        <taxon>Bacillota</taxon>
        <taxon>Tissierellia</taxon>
        <taxon>Tissierellales</taxon>
        <taxon>Peptoniphilaceae</taxon>
        <taxon>Anaerosphaera</taxon>
    </lineage>
</organism>
<reference evidence="2 3" key="1">
    <citation type="submission" date="2016-11" db="EMBL/GenBank/DDBJ databases">
        <authorList>
            <person name="Jaros S."/>
            <person name="Januszkiewicz K."/>
            <person name="Wedrychowicz H."/>
        </authorList>
    </citation>
    <scope>NUCLEOTIDE SEQUENCE [LARGE SCALE GENOMIC DNA]</scope>
    <source>
        <strain evidence="2 3">DSM 21120</strain>
    </source>
</reference>
<dbReference type="Proteomes" id="UP000184032">
    <property type="component" value="Unassembled WGS sequence"/>
</dbReference>
<sequence>MLSIMFGVEYFYKLALKENVSAFYDTVGTFLFCTIILVVVTMLLNMIAFLE</sequence>
<keyword evidence="1" id="KW-1133">Transmembrane helix</keyword>
<protein>
    <submittedName>
        <fullName evidence="2">Uncharacterized protein</fullName>
    </submittedName>
</protein>
<evidence type="ECO:0000313" key="3">
    <source>
        <dbReference type="Proteomes" id="UP000184032"/>
    </source>
</evidence>
<feature type="transmembrane region" description="Helical" evidence="1">
    <location>
        <begin position="27"/>
        <end position="50"/>
    </location>
</feature>
<keyword evidence="1" id="KW-0812">Transmembrane</keyword>
<gene>
    <name evidence="2" type="ORF">SAMN02745245_01571</name>
</gene>
<keyword evidence="3" id="KW-1185">Reference proteome</keyword>
<keyword evidence="1" id="KW-0472">Membrane</keyword>
<evidence type="ECO:0000256" key="1">
    <source>
        <dbReference type="SAM" id="Phobius"/>
    </source>
</evidence>
<accession>A0A1M5TTZ9</accession>
<dbReference type="RefSeq" id="WP_159430546.1">
    <property type="nucleotide sequence ID" value="NZ_FQXI01000012.1"/>
</dbReference>
<dbReference type="EMBL" id="FQXI01000012">
    <property type="protein sequence ID" value="SHH54295.1"/>
    <property type="molecule type" value="Genomic_DNA"/>
</dbReference>
<proteinExistence type="predicted"/>
<name>A0A1M5TTZ9_9FIRM</name>
<dbReference type="STRING" id="1120995.SAMN02745245_01571"/>
<evidence type="ECO:0000313" key="2">
    <source>
        <dbReference type="EMBL" id="SHH54295.1"/>
    </source>
</evidence>
<dbReference type="AlphaFoldDB" id="A0A1M5TTZ9"/>